<evidence type="ECO:0000256" key="2">
    <source>
        <dbReference type="ARBA" id="ARBA00022448"/>
    </source>
</evidence>
<keyword evidence="5 7" id="KW-0472">Membrane</keyword>
<comment type="caution">
    <text evidence="9">The sequence shown here is derived from an EMBL/GenBank/DDBJ whole genome shotgun (WGS) entry which is preliminary data.</text>
</comment>
<evidence type="ECO:0000259" key="8">
    <source>
        <dbReference type="SMART" id="SM00965"/>
    </source>
</evidence>
<dbReference type="Gene3D" id="2.170.130.10">
    <property type="entry name" value="TonB-dependent receptor, plug domain"/>
    <property type="match status" value="1"/>
</dbReference>
<dbReference type="InterPro" id="IPR023997">
    <property type="entry name" value="TonB-dep_OMP_SusC/RagA_CS"/>
</dbReference>
<dbReference type="FunFam" id="2.60.40.1120:FF:000003">
    <property type="entry name" value="Outer membrane protein Omp121"/>
    <property type="match status" value="1"/>
</dbReference>
<dbReference type="Pfam" id="PF07660">
    <property type="entry name" value="STN"/>
    <property type="match status" value="1"/>
</dbReference>
<evidence type="ECO:0000313" key="9">
    <source>
        <dbReference type="EMBL" id="GEO03340.1"/>
    </source>
</evidence>
<dbReference type="InterPro" id="IPR008969">
    <property type="entry name" value="CarboxyPept-like_regulatory"/>
</dbReference>
<evidence type="ECO:0000256" key="4">
    <source>
        <dbReference type="ARBA" id="ARBA00022692"/>
    </source>
</evidence>
<proteinExistence type="inferred from homology"/>
<dbReference type="Gene3D" id="2.40.170.20">
    <property type="entry name" value="TonB-dependent receptor, beta-barrel domain"/>
    <property type="match status" value="1"/>
</dbReference>
<keyword evidence="4 7" id="KW-0812">Transmembrane</keyword>
<keyword evidence="10" id="KW-1185">Reference proteome</keyword>
<dbReference type="EMBL" id="BJYS01000005">
    <property type="protein sequence ID" value="GEO03340.1"/>
    <property type="molecule type" value="Genomic_DNA"/>
</dbReference>
<dbReference type="SMART" id="SM00965">
    <property type="entry name" value="STN"/>
    <property type="match status" value="1"/>
</dbReference>
<evidence type="ECO:0000256" key="5">
    <source>
        <dbReference type="ARBA" id="ARBA00023136"/>
    </source>
</evidence>
<dbReference type="InterPro" id="IPR023996">
    <property type="entry name" value="TonB-dep_OMP_SusC/RagA"/>
</dbReference>
<name>A0A512AUH5_9BACT</name>
<organism evidence="9 10">
    <name type="scientific">Adhaeribacter aerolatus</name>
    <dbReference type="NCBI Taxonomy" id="670289"/>
    <lineage>
        <taxon>Bacteria</taxon>
        <taxon>Pseudomonadati</taxon>
        <taxon>Bacteroidota</taxon>
        <taxon>Cytophagia</taxon>
        <taxon>Cytophagales</taxon>
        <taxon>Hymenobacteraceae</taxon>
        <taxon>Adhaeribacter</taxon>
    </lineage>
</organism>
<dbReference type="Pfam" id="PF07715">
    <property type="entry name" value="Plug"/>
    <property type="match status" value="1"/>
</dbReference>
<keyword evidence="2 7" id="KW-0813">Transport</keyword>
<dbReference type="NCBIfam" id="TIGR04056">
    <property type="entry name" value="OMP_RagA_SusC"/>
    <property type="match status" value="1"/>
</dbReference>
<dbReference type="Proteomes" id="UP000321532">
    <property type="component" value="Unassembled WGS sequence"/>
</dbReference>
<dbReference type="Gene3D" id="2.60.40.1120">
    <property type="entry name" value="Carboxypeptidase-like, regulatory domain"/>
    <property type="match status" value="1"/>
</dbReference>
<dbReference type="PROSITE" id="PS52016">
    <property type="entry name" value="TONB_DEPENDENT_REC_3"/>
    <property type="match status" value="1"/>
</dbReference>
<dbReference type="InterPro" id="IPR037066">
    <property type="entry name" value="Plug_dom_sf"/>
</dbReference>
<keyword evidence="3 7" id="KW-1134">Transmembrane beta strand</keyword>
<dbReference type="InterPro" id="IPR036942">
    <property type="entry name" value="Beta-barrel_TonB_sf"/>
</dbReference>
<gene>
    <name evidence="9" type="ORF">AAE02nite_10040</name>
</gene>
<comment type="similarity">
    <text evidence="7">Belongs to the TonB-dependent receptor family.</text>
</comment>
<dbReference type="FunFam" id="2.170.130.10:FF:000008">
    <property type="entry name" value="SusC/RagA family TonB-linked outer membrane protein"/>
    <property type="match status" value="1"/>
</dbReference>
<feature type="domain" description="Secretin/TonB short N-terminal" evidence="8">
    <location>
        <begin position="34"/>
        <end position="85"/>
    </location>
</feature>
<evidence type="ECO:0000256" key="7">
    <source>
        <dbReference type="PROSITE-ProRule" id="PRU01360"/>
    </source>
</evidence>
<dbReference type="InterPro" id="IPR039426">
    <property type="entry name" value="TonB-dep_rcpt-like"/>
</dbReference>
<evidence type="ECO:0000313" key="10">
    <source>
        <dbReference type="Proteomes" id="UP000321532"/>
    </source>
</evidence>
<protein>
    <submittedName>
        <fullName evidence="9">SusC/RagA family TonB-linked outer membrane protein</fullName>
    </submittedName>
</protein>
<dbReference type="Pfam" id="PF13715">
    <property type="entry name" value="CarbopepD_reg_2"/>
    <property type="match status" value="1"/>
</dbReference>
<dbReference type="InterPro" id="IPR012910">
    <property type="entry name" value="Plug_dom"/>
</dbReference>
<dbReference type="NCBIfam" id="TIGR04057">
    <property type="entry name" value="SusC_RagA_signa"/>
    <property type="match status" value="1"/>
</dbReference>
<evidence type="ECO:0000256" key="1">
    <source>
        <dbReference type="ARBA" id="ARBA00004571"/>
    </source>
</evidence>
<keyword evidence="6 7" id="KW-0998">Cell outer membrane</keyword>
<dbReference type="SUPFAM" id="SSF56935">
    <property type="entry name" value="Porins"/>
    <property type="match status" value="1"/>
</dbReference>
<comment type="subcellular location">
    <subcellularLocation>
        <location evidence="1 7">Cell outer membrane</location>
        <topology evidence="1 7">Multi-pass membrane protein</topology>
    </subcellularLocation>
</comment>
<dbReference type="AlphaFoldDB" id="A0A512AUH5"/>
<dbReference type="GO" id="GO:0009279">
    <property type="term" value="C:cell outer membrane"/>
    <property type="evidence" value="ECO:0007669"/>
    <property type="project" value="UniProtKB-SubCell"/>
</dbReference>
<dbReference type="SUPFAM" id="SSF49464">
    <property type="entry name" value="Carboxypeptidase regulatory domain-like"/>
    <property type="match status" value="1"/>
</dbReference>
<evidence type="ECO:0000256" key="6">
    <source>
        <dbReference type="ARBA" id="ARBA00023237"/>
    </source>
</evidence>
<sequence length="1110" mass="123069">MQVQAKAFSQKISISEQNAPLEKVFKEIRRQSGYLFLYNTELLRKAKPVTVSVKEASLERVLDACFHGQPLTYSLMEKTIVVKPKEEVKEETSIRTPLDTEIRGKVQDENGGPLPGVSINVKGTATGTITDAGGNYSLSVPESKTILVFSFIGYVSKEININGRTTVDIRMEPDTKALEEVVVVGYGTQKKSDLTGAVGSVKASQLTERPSVNLEQALAGRIAGVNVSTNSGRPGGRTAIAIRGYSSVNAANDPLYVVDGIIWTGGINTINPNDIESIDVLKDASSTAIYGTRGTNGVIIVTTKRGKKGAKLVGYDNYVSLGYLPNDRKYDVMNSKEFLFIEEEQYRNAPKFDPAGFAAGKYPNPVTKRKNYLVDNTLGNRELFTLDENGVPQPIYDVDWQDITTRKAISQSHNLSFTGGDDKTNYGLFLGYADEQGIVKESFQKRYNVRAVVDQQMKNWLKVGMNLSYANNRERRVDENVGSNNSLRQLVEMVTFIPYKHADGTYGYRGDYAGLEKGDNPLAQIYENNLLYNSNVFNGNTYANFKIIKDLEFTSTLGVNIGNNINPYFKTTKSDLQGGLGKNYSRITSSESKFWQWSNRINYNKVINEDHAISMLLGTELQKSNSLNWAAITSVMPDDYYSYNNLGAGATPLAPNSSTNAFQMQSYFGRLNYNFKERYLFTVTGRSDGSSRFGANNKFAFFPSAAAAWRISNEDFLMKSSAISNLKLRGSYGLTGNSEIGSYKSQANLSTNSYIFGGIRASGSAIGRLANPELQWEKTAQFDVGIDLGLLDNRISVEADYFVKKTHDLLYDAPVPATSGYTIVTRNIGSMENRGFEFSLNTVNVRNSVFSWSTNFNISTLKNKITALGVNNEDILYGTKEGLILRVGESAGSFYGYLRDGIWGTAEADKAATYGQKPGDLRIKDINNDGVITGLDRVILGKGIPDLYGTFANSLRYKNFDFILEIQFSQGNDVFNQARNSGEARQGLANSFATVLDAWTPENQDAELEQVRPTAAGYNYYMDSRKVSDGSFIRGKNVVLGYTLPQSITSKIGLNNLRIYASGQNFFLKTKYFGYDPEVTTYEEFSFSQGFTYYEYPKPRTFMAGLNVNF</sequence>
<accession>A0A512AUH5</accession>
<dbReference type="InterPro" id="IPR011662">
    <property type="entry name" value="Secretin/TonB_short_N"/>
</dbReference>
<evidence type="ECO:0000256" key="3">
    <source>
        <dbReference type="ARBA" id="ARBA00022452"/>
    </source>
</evidence>
<reference evidence="9 10" key="1">
    <citation type="submission" date="2019-07" db="EMBL/GenBank/DDBJ databases">
        <title>Whole genome shotgun sequence of Adhaeribacter aerolatus NBRC 106133.</title>
        <authorList>
            <person name="Hosoyama A."/>
            <person name="Uohara A."/>
            <person name="Ohji S."/>
            <person name="Ichikawa N."/>
        </authorList>
    </citation>
    <scope>NUCLEOTIDE SEQUENCE [LARGE SCALE GENOMIC DNA]</scope>
    <source>
        <strain evidence="9 10">NBRC 106133</strain>
    </source>
</reference>